<dbReference type="SUPFAM" id="SSF103506">
    <property type="entry name" value="Mitochondrial carrier"/>
    <property type="match status" value="1"/>
</dbReference>
<feature type="transmembrane region" description="Helical" evidence="16">
    <location>
        <begin position="209"/>
        <end position="229"/>
    </location>
</feature>
<evidence type="ECO:0000256" key="1">
    <source>
        <dbReference type="ARBA" id="ARBA00004448"/>
    </source>
</evidence>
<evidence type="ECO:0000256" key="15">
    <source>
        <dbReference type="RuleBase" id="RU000488"/>
    </source>
</evidence>
<evidence type="ECO:0000313" key="18">
    <source>
        <dbReference type="WBParaSite" id="PSAMB.scaffold4237size15250.g23817.t1"/>
    </source>
</evidence>
<evidence type="ECO:0000313" key="17">
    <source>
        <dbReference type="Proteomes" id="UP000887566"/>
    </source>
</evidence>
<evidence type="ECO:0000256" key="10">
    <source>
        <dbReference type="ARBA" id="ARBA00023128"/>
    </source>
</evidence>
<evidence type="ECO:0000256" key="9">
    <source>
        <dbReference type="ARBA" id="ARBA00022989"/>
    </source>
</evidence>
<keyword evidence="7" id="KW-0677">Repeat</keyword>
<evidence type="ECO:0000256" key="2">
    <source>
        <dbReference type="ARBA" id="ARBA00006375"/>
    </source>
</evidence>
<keyword evidence="10" id="KW-0496">Mitochondrion</keyword>
<evidence type="ECO:0000256" key="6">
    <source>
        <dbReference type="ARBA" id="ARBA00022692"/>
    </source>
</evidence>
<sequence>MASTSKQQDFIKGFFAGGVAGAVSKTAVAPIDRVKLVLQLQDASGSVQKCKGIIDCCFRISTEQGLVSFWRGNLVNVMKSFPQTGFSLALRDKYRSLFLRNVDKSKNFYQFVAGCILSGGAAGATTLCFIYPLDFARTRLAADMGNGKLREFKGSSDCITTILKKNGFFGLYRGFSASVQYIFVSRAAFFGMFDTCRSLSDCNTKTPFVSTWALAQASIMASGLFCYPWDTVRRRLMMQAGRQEKDVLYQNSLDCWRKICQSEGVTAFYKGAMSNLFRGTGSALVVAFYYEIIKYS</sequence>
<keyword evidence="8" id="KW-0999">Mitochondrion inner membrane</keyword>
<reference evidence="18" key="1">
    <citation type="submission" date="2022-11" db="UniProtKB">
        <authorList>
            <consortium name="WormBaseParasite"/>
        </authorList>
    </citation>
    <scope>IDENTIFICATION</scope>
</reference>
<evidence type="ECO:0000256" key="4">
    <source>
        <dbReference type="ARBA" id="ARBA00022448"/>
    </source>
</evidence>
<protein>
    <recommendedName>
        <fullName evidence="16">ADP/ATP translocase</fullName>
    </recommendedName>
    <alternativeName>
        <fullName evidence="16">ADP,ATP carrier protein</fullName>
    </alternativeName>
</protein>
<comment type="similarity">
    <text evidence="2 15">Belongs to the mitochondrial carrier (TC 2.A.29) family.</text>
</comment>
<comment type="caution">
    <text evidence="16">Lacks conserved residue(s) required for the propagation of feature annotation.</text>
</comment>
<comment type="catalytic activity">
    <reaction evidence="12">
        <text>ADP(in) + ATP(out) = ADP(out) + ATP(in)</text>
        <dbReference type="Rhea" id="RHEA:34999"/>
        <dbReference type="ChEBI" id="CHEBI:30616"/>
        <dbReference type="ChEBI" id="CHEBI:456216"/>
    </reaction>
    <physiologicalReaction direction="left-to-right" evidence="12">
        <dbReference type="Rhea" id="RHEA:35000"/>
    </physiologicalReaction>
</comment>
<keyword evidence="6 14" id="KW-0812">Transmembrane</keyword>
<accession>A0A914WLU1</accession>
<dbReference type="InterPro" id="IPR018108">
    <property type="entry name" value="MCP_transmembrane"/>
</dbReference>
<keyword evidence="5" id="KW-0050">Antiport</keyword>
<evidence type="ECO:0000256" key="8">
    <source>
        <dbReference type="ARBA" id="ARBA00022792"/>
    </source>
</evidence>
<comment type="function">
    <text evidence="16">Catalyzes the exchange of ADP and ATP across the membrane.</text>
</comment>
<name>A0A914WLU1_9BILA</name>
<dbReference type="GO" id="GO:0005743">
    <property type="term" value="C:mitochondrial inner membrane"/>
    <property type="evidence" value="ECO:0007669"/>
    <property type="project" value="UniProtKB-SubCell"/>
</dbReference>
<dbReference type="WBParaSite" id="PSAMB.scaffold4237size15250.g23817.t1">
    <property type="protein sequence ID" value="PSAMB.scaffold4237size15250.g23817.t1"/>
    <property type="gene ID" value="PSAMB.scaffold4237size15250.g23817"/>
</dbReference>
<dbReference type="InterPro" id="IPR002067">
    <property type="entry name" value="MCP"/>
</dbReference>
<dbReference type="PANTHER" id="PTHR45635">
    <property type="entry name" value="ADP,ATP CARRIER PROTEIN 1-RELATED-RELATED"/>
    <property type="match status" value="1"/>
</dbReference>
<dbReference type="AlphaFoldDB" id="A0A914WLU1"/>
<dbReference type="PRINTS" id="PR00926">
    <property type="entry name" value="MITOCARRIER"/>
</dbReference>
<feature type="transmembrane region" description="Helical" evidence="16">
    <location>
        <begin position="108"/>
        <end position="131"/>
    </location>
</feature>
<organism evidence="17 18">
    <name type="scientific">Plectus sambesii</name>
    <dbReference type="NCBI Taxonomy" id="2011161"/>
    <lineage>
        <taxon>Eukaryota</taxon>
        <taxon>Metazoa</taxon>
        <taxon>Ecdysozoa</taxon>
        <taxon>Nematoda</taxon>
        <taxon>Chromadorea</taxon>
        <taxon>Plectida</taxon>
        <taxon>Plectina</taxon>
        <taxon>Plectoidea</taxon>
        <taxon>Plectidae</taxon>
        <taxon>Plectus</taxon>
    </lineage>
</organism>
<dbReference type="GO" id="GO:0140021">
    <property type="term" value="P:mitochondrial ADP transmembrane transport"/>
    <property type="evidence" value="ECO:0007669"/>
    <property type="project" value="InterPro"/>
</dbReference>
<feature type="repeat" description="Solcar" evidence="14">
    <location>
        <begin position="8"/>
        <end position="97"/>
    </location>
</feature>
<dbReference type="GO" id="GO:1901029">
    <property type="term" value="P:negative regulation of mitochondrial outer membrane permeabilization involved in apoptotic signaling pathway"/>
    <property type="evidence" value="ECO:0007669"/>
    <property type="project" value="TreeGrafter"/>
</dbReference>
<dbReference type="Proteomes" id="UP000887566">
    <property type="component" value="Unplaced"/>
</dbReference>
<evidence type="ECO:0000256" key="5">
    <source>
        <dbReference type="ARBA" id="ARBA00022449"/>
    </source>
</evidence>
<feature type="repeat" description="Solcar" evidence="14">
    <location>
        <begin position="210"/>
        <end position="295"/>
    </location>
</feature>
<dbReference type="PROSITE" id="PS50920">
    <property type="entry name" value="SOLCAR"/>
    <property type="match status" value="3"/>
</dbReference>
<evidence type="ECO:0000256" key="3">
    <source>
        <dbReference type="ARBA" id="ARBA00011245"/>
    </source>
</evidence>
<dbReference type="Pfam" id="PF00153">
    <property type="entry name" value="Mito_carr"/>
    <property type="match status" value="3"/>
</dbReference>
<dbReference type="GO" id="GO:1990544">
    <property type="term" value="P:mitochondrial ATP transmembrane transport"/>
    <property type="evidence" value="ECO:0007669"/>
    <property type="project" value="InterPro"/>
</dbReference>
<dbReference type="InterPro" id="IPR002113">
    <property type="entry name" value="ADT_euk_type"/>
</dbReference>
<evidence type="ECO:0000256" key="12">
    <source>
        <dbReference type="ARBA" id="ARBA00024143"/>
    </source>
</evidence>
<evidence type="ECO:0000256" key="13">
    <source>
        <dbReference type="ARBA" id="ARBA00045250"/>
    </source>
</evidence>
<feature type="repeat" description="Solcar" evidence="14">
    <location>
        <begin position="110"/>
        <end position="199"/>
    </location>
</feature>
<keyword evidence="9 16" id="KW-1133">Transmembrane helix</keyword>
<evidence type="ECO:0000256" key="16">
    <source>
        <dbReference type="RuleBase" id="RU368008"/>
    </source>
</evidence>
<dbReference type="Gene3D" id="1.50.40.10">
    <property type="entry name" value="Mitochondrial carrier domain"/>
    <property type="match status" value="1"/>
</dbReference>
<comment type="subcellular location">
    <subcellularLocation>
        <location evidence="16">Membrane</location>
        <topology evidence="16">Multi-pass membrane protein</topology>
    </subcellularLocation>
    <subcellularLocation>
        <location evidence="1">Mitochondrion inner membrane</location>
        <topology evidence="1">Multi-pass membrane protein</topology>
    </subcellularLocation>
</comment>
<comment type="subunit">
    <text evidence="3 16">Monomer.</text>
</comment>
<evidence type="ECO:0000256" key="14">
    <source>
        <dbReference type="PROSITE-ProRule" id="PRU00282"/>
    </source>
</evidence>
<proteinExistence type="inferred from homology"/>
<dbReference type="PRINTS" id="PR00927">
    <property type="entry name" value="ADPTRNSLCASE"/>
</dbReference>
<comment type="function">
    <text evidence="13">ADP:ATP antiporter that mediates import of ADP into the mitochondrial matrix for ATP synthesis, and export of ATP out to fuel the cell. Cycles between the cytoplasmic-open state (c-state) and the matrix-open state (m-state): operates by the alternating access mechanism with a single substrate-binding site intermittently exposed to either the cytosolic (c-state) or matrix (m-state) side of the inner mitochondrial membrane.</text>
</comment>
<evidence type="ECO:0000256" key="11">
    <source>
        <dbReference type="ARBA" id="ARBA00023136"/>
    </source>
</evidence>
<dbReference type="InterPro" id="IPR023395">
    <property type="entry name" value="MCP_dom_sf"/>
</dbReference>
<evidence type="ECO:0000256" key="7">
    <source>
        <dbReference type="ARBA" id="ARBA00022737"/>
    </source>
</evidence>
<dbReference type="PANTHER" id="PTHR45635:SF14">
    <property type="entry name" value="ADP_ATP TRANSLOCASE"/>
    <property type="match status" value="1"/>
</dbReference>
<keyword evidence="4 15" id="KW-0813">Transport</keyword>
<keyword evidence="17" id="KW-1185">Reference proteome</keyword>
<dbReference type="GO" id="GO:0005471">
    <property type="term" value="F:ATP:ADP antiporter activity"/>
    <property type="evidence" value="ECO:0007669"/>
    <property type="project" value="UniProtKB-UniRule"/>
</dbReference>
<keyword evidence="11 14" id="KW-0472">Membrane</keyword>